<evidence type="ECO:0000259" key="2">
    <source>
        <dbReference type="PROSITE" id="PS50222"/>
    </source>
</evidence>
<dbReference type="AlphaFoldDB" id="A0AAN9I337"/>
<organism evidence="3 4">
    <name type="scientific">Crotalaria pallida</name>
    <name type="common">Smooth rattlebox</name>
    <name type="synonym">Crotalaria striata</name>
    <dbReference type="NCBI Taxonomy" id="3830"/>
    <lineage>
        <taxon>Eukaryota</taxon>
        <taxon>Viridiplantae</taxon>
        <taxon>Streptophyta</taxon>
        <taxon>Embryophyta</taxon>
        <taxon>Tracheophyta</taxon>
        <taxon>Spermatophyta</taxon>
        <taxon>Magnoliopsida</taxon>
        <taxon>eudicotyledons</taxon>
        <taxon>Gunneridae</taxon>
        <taxon>Pentapetalae</taxon>
        <taxon>rosids</taxon>
        <taxon>fabids</taxon>
        <taxon>Fabales</taxon>
        <taxon>Fabaceae</taxon>
        <taxon>Papilionoideae</taxon>
        <taxon>50 kb inversion clade</taxon>
        <taxon>genistoids sensu lato</taxon>
        <taxon>core genistoids</taxon>
        <taxon>Crotalarieae</taxon>
        <taxon>Crotalaria</taxon>
    </lineage>
</organism>
<dbReference type="PANTHER" id="PTHR34574:SF3">
    <property type="entry name" value="CALCIUM-BINDING EF HAND FAMILY PROTEIN"/>
    <property type="match status" value="1"/>
</dbReference>
<reference evidence="3 4" key="1">
    <citation type="submission" date="2024-01" db="EMBL/GenBank/DDBJ databases">
        <title>The genomes of 5 underutilized Papilionoideae crops provide insights into root nodulation and disease resistanc.</title>
        <authorList>
            <person name="Yuan L."/>
        </authorList>
    </citation>
    <scope>NUCLEOTIDE SEQUENCE [LARGE SCALE GENOMIC DNA]</scope>
    <source>
        <strain evidence="3">ZHUSHIDOU_FW_LH</strain>
        <tissue evidence="3">Leaf</tissue>
    </source>
</reference>
<evidence type="ECO:0000313" key="3">
    <source>
        <dbReference type="EMBL" id="KAK7258701.1"/>
    </source>
</evidence>
<sequence length="329" mass="36268">MSDGGLQILDGTHLKAVDLALPAADHGANLTGARILDIAHSRLSSSLFGLSIPQTLNVSALSRIGVTDTDAFRSTEHGAEKAAQILRDYVTAITDELRDNPIVISVLDGSTLHLLLEDEDDFAMLAENLFTDLDVEDKGKIRKTEIRNALEQMGVEMGVPPFSEFPLLNDLLVKHGADGEEELGQAQFAQLLQSVLQDVEQELSKKNIISIQKIQVVNGFKLRQVLTKEEELSSIVEKVLQEKPEAKDGLGSVEILRSFLEKNAKDLGLPLIEVDEAVALLYDDVFADVVAKEKEGVELEKEELEKLLKEILDKFAEQLESNPLYQEFA</sequence>
<evidence type="ECO:0000256" key="1">
    <source>
        <dbReference type="SAM" id="Coils"/>
    </source>
</evidence>
<name>A0AAN9I337_CROPI</name>
<dbReference type="PANTHER" id="PTHR34574">
    <property type="entry name" value="CALCIUM-BINDING EF-HAND FAMILY PROTEIN-RELATED"/>
    <property type="match status" value="1"/>
</dbReference>
<dbReference type="EMBL" id="JAYWIO010000005">
    <property type="protein sequence ID" value="KAK7258701.1"/>
    <property type="molecule type" value="Genomic_DNA"/>
</dbReference>
<feature type="domain" description="EF-hand" evidence="2">
    <location>
        <begin position="121"/>
        <end position="156"/>
    </location>
</feature>
<keyword evidence="4" id="KW-1185">Reference proteome</keyword>
<dbReference type="PROSITE" id="PS50222">
    <property type="entry name" value="EF_HAND_2"/>
    <property type="match status" value="1"/>
</dbReference>
<feature type="coiled-coil region" evidence="1">
    <location>
        <begin position="287"/>
        <end position="321"/>
    </location>
</feature>
<dbReference type="InterPro" id="IPR011992">
    <property type="entry name" value="EF-hand-dom_pair"/>
</dbReference>
<keyword evidence="1" id="KW-0175">Coiled coil</keyword>
<dbReference type="InterPro" id="IPR002048">
    <property type="entry name" value="EF_hand_dom"/>
</dbReference>
<dbReference type="GO" id="GO:0005509">
    <property type="term" value="F:calcium ion binding"/>
    <property type="evidence" value="ECO:0007669"/>
    <property type="project" value="InterPro"/>
</dbReference>
<accession>A0AAN9I337</accession>
<proteinExistence type="predicted"/>
<gene>
    <name evidence="3" type="ORF">RIF29_24283</name>
</gene>
<dbReference type="Proteomes" id="UP001372338">
    <property type="component" value="Unassembled WGS sequence"/>
</dbReference>
<dbReference type="SUPFAM" id="SSF47473">
    <property type="entry name" value="EF-hand"/>
    <property type="match status" value="1"/>
</dbReference>
<protein>
    <recommendedName>
        <fullName evidence="2">EF-hand domain-containing protein</fullName>
    </recommendedName>
</protein>
<comment type="caution">
    <text evidence="3">The sequence shown here is derived from an EMBL/GenBank/DDBJ whole genome shotgun (WGS) entry which is preliminary data.</text>
</comment>
<evidence type="ECO:0000313" key="4">
    <source>
        <dbReference type="Proteomes" id="UP001372338"/>
    </source>
</evidence>